<dbReference type="GO" id="GO:0015628">
    <property type="term" value="P:protein secretion by the type II secretion system"/>
    <property type="evidence" value="ECO:0007669"/>
    <property type="project" value="InterPro"/>
</dbReference>
<keyword evidence="9 11" id="KW-0472">Membrane</keyword>
<name>I8T1U1_9GAMM</name>
<accession>I8T1U1</accession>
<gene>
    <name evidence="12" type="ORF">WQQ_40630</name>
</gene>
<evidence type="ECO:0000313" key="12">
    <source>
        <dbReference type="EMBL" id="EIT67628.1"/>
    </source>
</evidence>
<keyword evidence="13" id="KW-1185">Reference proteome</keyword>
<proteinExistence type="inferred from homology"/>
<protein>
    <recommendedName>
        <fullName evidence="3">Type II secretion system protein N</fullName>
    </recommendedName>
    <alternativeName>
        <fullName evidence="10">General secretion pathway protein N</fullName>
    </alternativeName>
</protein>
<evidence type="ECO:0000256" key="3">
    <source>
        <dbReference type="ARBA" id="ARBA00021563"/>
    </source>
</evidence>
<dbReference type="EMBL" id="AKGD01000004">
    <property type="protein sequence ID" value="EIT67628.1"/>
    <property type="molecule type" value="Genomic_DNA"/>
</dbReference>
<keyword evidence="8" id="KW-0653">Protein transport</keyword>
<keyword evidence="4" id="KW-0813">Transport</keyword>
<dbReference type="Proteomes" id="UP000003704">
    <property type="component" value="Unassembled WGS sequence"/>
</dbReference>
<organism evidence="12 13">
    <name type="scientific">Hydrocarboniphaga effusa AP103</name>
    <dbReference type="NCBI Taxonomy" id="1172194"/>
    <lineage>
        <taxon>Bacteria</taxon>
        <taxon>Pseudomonadati</taxon>
        <taxon>Pseudomonadota</taxon>
        <taxon>Gammaproteobacteria</taxon>
        <taxon>Nevskiales</taxon>
        <taxon>Nevskiaceae</taxon>
        <taxon>Hydrocarboniphaga</taxon>
    </lineage>
</organism>
<keyword evidence="5" id="KW-1003">Cell membrane</keyword>
<keyword evidence="7 11" id="KW-0812">Transmembrane</keyword>
<evidence type="ECO:0000256" key="10">
    <source>
        <dbReference type="ARBA" id="ARBA00030772"/>
    </source>
</evidence>
<feature type="transmembrane region" description="Helical" evidence="11">
    <location>
        <begin position="7"/>
        <end position="31"/>
    </location>
</feature>
<evidence type="ECO:0000256" key="11">
    <source>
        <dbReference type="SAM" id="Phobius"/>
    </source>
</evidence>
<dbReference type="AlphaFoldDB" id="I8T1U1"/>
<comment type="caution">
    <text evidence="12">The sequence shown here is derived from an EMBL/GenBank/DDBJ whole genome shotgun (WGS) entry which is preliminary data.</text>
</comment>
<evidence type="ECO:0000256" key="7">
    <source>
        <dbReference type="ARBA" id="ARBA00022692"/>
    </source>
</evidence>
<evidence type="ECO:0000256" key="9">
    <source>
        <dbReference type="ARBA" id="ARBA00023136"/>
    </source>
</evidence>
<dbReference type="RefSeq" id="WP_007186998.1">
    <property type="nucleotide sequence ID" value="NZ_AKGD01000004.1"/>
</dbReference>
<evidence type="ECO:0000256" key="1">
    <source>
        <dbReference type="ARBA" id="ARBA00004533"/>
    </source>
</evidence>
<evidence type="ECO:0000256" key="4">
    <source>
        <dbReference type="ARBA" id="ARBA00022448"/>
    </source>
</evidence>
<dbReference type="Pfam" id="PF01203">
    <property type="entry name" value="T2SSN"/>
    <property type="match status" value="1"/>
</dbReference>
<comment type="similarity">
    <text evidence="2">Belongs to the GSP N family.</text>
</comment>
<evidence type="ECO:0000256" key="5">
    <source>
        <dbReference type="ARBA" id="ARBA00022475"/>
    </source>
</evidence>
<evidence type="ECO:0000256" key="6">
    <source>
        <dbReference type="ARBA" id="ARBA00022519"/>
    </source>
</evidence>
<keyword evidence="6" id="KW-0997">Cell inner membrane</keyword>
<evidence type="ECO:0000256" key="2">
    <source>
        <dbReference type="ARBA" id="ARBA00007208"/>
    </source>
</evidence>
<dbReference type="GO" id="GO:0015627">
    <property type="term" value="C:type II protein secretion system complex"/>
    <property type="evidence" value="ECO:0007669"/>
    <property type="project" value="InterPro"/>
</dbReference>
<dbReference type="OrthoDB" id="6118198at2"/>
<dbReference type="STRING" id="1172194.WQQ_40630"/>
<reference evidence="12 13" key="1">
    <citation type="journal article" date="2012" name="J. Bacteriol.">
        <title>Genome Sequence of n-Alkane-Degrading Hydrocarboniphaga effusa Strain AP103T (ATCC BAA-332T).</title>
        <authorList>
            <person name="Chang H.K."/>
            <person name="Zylstra G.J."/>
            <person name="Chae J.C."/>
        </authorList>
    </citation>
    <scope>NUCLEOTIDE SEQUENCE [LARGE SCALE GENOMIC DNA]</scope>
    <source>
        <strain evidence="12 13">AP103</strain>
    </source>
</reference>
<dbReference type="InterPro" id="IPR022792">
    <property type="entry name" value="T2SS_protein-GspN"/>
</dbReference>
<keyword evidence="11" id="KW-1133">Transmembrane helix</keyword>
<evidence type="ECO:0000313" key="13">
    <source>
        <dbReference type="Proteomes" id="UP000003704"/>
    </source>
</evidence>
<dbReference type="GO" id="GO:0005886">
    <property type="term" value="C:plasma membrane"/>
    <property type="evidence" value="ECO:0007669"/>
    <property type="project" value="UniProtKB-SubCell"/>
</dbReference>
<comment type="subcellular location">
    <subcellularLocation>
        <location evidence="1">Cell inner membrane</location>
    </subcellularLocation>
</comment>
<evidence type="ECO:0000256" key="8">
    <source>
        <dbReference type="ARBA" id="ARBA00022927"/>
    </source>
</evidence>
<sequence length="262" mass="28050">MKKRWPILLGVLVFLYSLVMYAPLAVVYGYLKPEGSTVELRGVAGTLKQGSAAGVVVRGETAVRDLRWTMSVWQLLIGRAAFDFSGSGDGLVLEGHAALPVTGGVRLSDLRASGSVKPLLAALKLFLPIDGQLGLDAQKLVLDNGFPTQAQGSLTLNRLAWKLGREPLMIGDFQAELVPVDEGLAAKIKTLGGPLDASGEAALHADRSYDLHLQIRAKADAPQPLVNMLRTLGAADNQGYYHIRRKGQMESPAVEAVQEVSE</sequence>